<dbReference type="GO" id="GO:0016788">
    <property type="term" value="F:hydrolase activity, acting on ester bonds"/>
    <property type="evidence" value="ECO:0007669"/>
    <property type="project" value="InterPro"/>
</dbReference>
<dbReference type="GO" id="GO:0051607">
    <property type="term" value="P:defense response to virus"/>
    <property type="evidence" value="ECO:0007669"/>
    <property type="project" value="UniProtKB-KW"/>
</dbReference>
<dbReference type="GO" id="GO:0003723">
    <property type="term" value="F:RNA binding"/>
    <property type="evidence" value="ECO:0007669"/>
    <property type="project" value="UniProtKB-KW"/>
</dbReference>
<feature type="domain" description="CRISPR associated protein Cas6 C-terminal" evidence="4">
    <location>
        <begin position="115"/>
        <end position="225"/>
    </location>
</feature>
<name>A0A2T2WT58_SULTH</name>
<gene>
    <name evidence="5" type="primary">cas6</name>
    <name evidence="5" type="ORF">C7B47_12295</name>
</gene>
<proteinExistence type="inferred from homology"/>
<sequence>MRIRLRIEGPLVVPLAYHSILQHTLYSLFPEEIVDDWRRTHPLRPFTFSRLLGRIRMGPHHTVTFSGPIDWWISLRRPEDVRALLDQIAANPVVVLADHRRKITGIEVEPPFIWTRTMIGITTLSPIVADDNVDGRIVSYVPEDPEFQHHIAHNAEVKAQYFLGRSGGPLTIYPLETARVRSWYRTTPVIGYRGRFLLVGDPDLLTLLYDVGVGRRNGLGFGCCEAFLPTPEQVATYHA</sequence>
<dbReference type="Pfam" id="PF01881">
    <property type="entry name" value="Cas_Cas6_C"/>
    <property type="match status" value="1"/>
</dbReference>
<dbReference type="CDD" id="cd21140">
    <property type="entry name" value="Cas6_I-like"/>
    <property type="match status" value="1"/>
</dbReference>
<dbReference type="Gene3D" id="3.30.70.1890">
    <property type="match status" value="1"/>
</dbReference>
<dbReference type="AlphaFoldDB" id="A0A2T2WT58"/>
<dbReference type="NCBIfam" id="TIGR01877">
    <property type="entry name" value="cas_cas6"/>
    <property type="match status" value="1"/>
</dbReference>
<evidence type="ECO:0000313" key="5">
    <source>
        <dbReference type="EMBL" id="PSR25428.1"/>
    </source>
</evidence>
<comment type="caution">
    <text evidence="5">The sequence shown here is derived from an EMBL/GenBank/DDBJ whole genome shotgun (WGS) entry which is preliminary data.</text>
</comment>
<dbReference type="Proteomes" id="UP000242705">
    <property type="component" value="Unassembled WGS sequence"/>
</dbReference>
<evidence type="ECO:0000256" key="1">
    <source>
        <dbReference type="ARBA" id="ARBA00005937"/>
    </source>
</evidence>
<comment type="similarity">
    <text evidence="1">Belongs to the CRISPR-associated protein Cas6/Cse3/CasE family.</text>
</comment>
<dbReference type="PANTHER" id="PTHR36984">
    <property type="entry name" value="CRISPR-ASSOCIATED ENDORIBONUCLEASE CAS6 1"/>
    <property type="match status" value="1"/>
</dbReference>
<evidence type="ECO:0000313" key="6">
    <source>
        <dbReference type="Proteomes" id="UP000242705"/>
    </source>
</evidence>
<evidence type="ECO:0000259" key="4">
    <source>
        <dbReference type="Pfam" id="PF01881"/>
    </source>
</evidence>
<dbReference type="EMBL" id="PXYX01000030">
    <property type="protein sequence ID" value="PSR25428.1"/>
    <property type="molecule type" value="Genomic_DNA"/>
</dbReference>
<dbReference type="InterPro" id="IPR045747">
    <property type="entry name" value="CRISPR-assoc_prot_Cas6_N_sf"/>
</dbReference>
<accession>A0A2T2WT58</accession>
<protein>
    <submittedName>
        <fullName evidence="5">CRISPR-associated endoribonuclease Cas6</fullName>
    </submittedName>
</protein>
<keyword evidence="3" id="KW-0051">Antiviral defense</keyword>
<evidence type="ECO:0000256" key="3">
    <source>
        <dbReference type="ARBA" id="ARBA00023118"/>
    </source>
</evidence>
<organism evidence="5 6">
    <name type="scientific">Sulfobacillus thermosulfidooxidans</name>
    <dbReference type="NCBI Taxonomy" id="28034"/>
    <lineage>
        <taxon>Bacteria</taxon>
        <taxon>Bacillati</taxon>
        <taxon>Bacillota</taxon>
        <taxon>Clostridia</taxon>
        <taxon>Eubacteriales</taxon>
        <taxon>Clostridiales Family XVII. Incertae Sedis</taxon>
        <taxon>Sulfobacillus</taxon>
    </lineage>
</organism>
<dbReference type="PANTHER" id="PTHR36984:SF1">
    <property type="entry name" value="CRISPR-ASSOCIATED ENDORIBONUCLEASE CAS6 1"/>
    <property type="match status" value="1"/>
</dbReference>
<dbReference type="InterPro" id="IPR049435">
    <property type="entry name" value="Cas_Cas6_C"/>
</dbReference>
<dbReference type="InterPro" id="IPR010156">
    <property type="entry name" value="CRISPR-assoc_prot_Cas6"/>
</dbReference>
<dbReference type="Gene3D" id="3.30.70.1900">
    <property type="match status" value="1"/>
</dbReference>
<reference evidence="5 6" key="1">
    <citation type="journal article" date="2014" name="BMC Genomics">
        <title>Comparison of environmental and isolate Sulfobacillus genomes reveals diverse carbon, sulfur, nitrogen, and hydrogen metabolisms.</title>
        <authorList>
            <person name="Justice N.B."/>
            <person name="Norman A."/>
            <person name="Brown C.T."/>
            <person name="Singh A."/>
            <person name="Thomas B.C."/>
            <person name="Banfield J.F."/>
        </authorList>
    </citation>
    <scope>NUCLEOTIDE SEQUENCE [LARGE SCALE GENOMIC DNA]</scope>
    <source>
        <strain evidence="5">AMDSBA5</strain>
    </source>
</reference>
<evidence type="ECO:0000256" key="2">
    <source>
        <dbReference type="ARBA" id="ARBA00022884"/>
    </source>
</evidence>
<keyword evidence="2" id="KW-0694">RNA-binding</keyword>